<feature type="domain" description="GH18" evidence="4">
    <location>
        <begin position="103"/>
        <end position="426"/>
    </location>
</feature>
<dbReference type="GO" id="GO:0012505">
    <property type="term" value="C:endomembrane system"/>
    <property type="evidence" value="ECO:0007669"/>
    <property type="project" value="TreeGrafter"/>
</dbReference>
<keyword evidence="2" id="KW-0326">Glycosidase</keyword>
<dbReference type="OrthoDB" id="9769314at2"/>
<dbReference type="GO" id="GO:0016798">
    <property type="term" value="F:hydrolase activity, acting on glycosyl bonds"/>
    <property type="evidence" value="ECO:0007669"/>
    <property type="project" value="UniProtKB-KW"/>
</dbReference>
<evidence type="ECO:0000259" key="3">
    <source>
        <dbReference type="PROSITE" id="PS51782"/>
    </source>
</evidence>
<feature type="domain" description="LysM" evidence="3">
    <location>
        <begin position="2"/>
        <end position="46"/>
    </location>
</feature>
<accession>A0A329MLD7</accession>
<dbReference type="PROSITE" id="PS51782">
    <property type="entry name" value="LYSM"/>
    <property type="match status" value="2"/>
</dbReference>
<evidence type="ECO:0000256" key="1">
    <source>
        <dbReference type="ARBA" id="ARBA00022801"/>
    </source>
</evidence>
<dbReference type="Gene3D" id="3.20.20.80">
    <property type="entry name" value="Glycosidases"/>
    <property type="match status" value="1"/>
</dbReference>
<dbReference type="CDD" id="cd00118">
    <property type="entry name" value="LysM"/>
    <property type="match status" value="2"/>
</dbReference>
<dbReference type="PANTHER" id="PTHR46066">
    <property type="entry name" value="CHITINASE DOMAIN-CONTAINING PROTEIN 1 FAMILY MEMBER"/>
    <property type="match status" value="1"/>
</dbReference>
<dbReference type="GO" id="GO:0070492">
    <property type="term" value="F:oligosaccharide binding"/>
    <property type="evidence" value="ECO:0007669"/>
    <property type="project" value="TreeGrafter"/>
</dbReference>
<evidence type="ECO:0000313" key="6">
    <source>
        <dbReference type="Proteomes" id="UP000250369"/>
    </source>
</evidence>
<dbReference type="Proteomes" id="UP000250369">
    <property type="component" value="Unassembled WGS sequence"/>
</dbReference>
<dbReference type="Pfam" id="PF01476">
    <property type="entry name" value="LysM"/>
    <property type="match status" value="2"/>
</dbReference>
<dbReference type="InterPro" id="IPR011583">
    <property type="entry name" value="Chitinase_II/V-like_cat"/>
</dbReference>
<proteinExistence type="predicted"/>
<feature type="domain" description="LysM" evidence="3">
    <location>
        <begin position="51"/>
        <end position="95"/>
    </location>
</feature>
<evidence type="ECO:0000313" key="5">
    <source>
        <dbReference type="EMBL" id="RAV18687.1"/>
    </source>
</evidence>
<evidence type="ECO:0000259" key="4">
    <source>
        <dbReference type="PROSITE" id="PS51910"/>
    </source>
</evidence>
<dbReference type="Gene3D" id="3.10.350.10">
    <property type="entry name" value="LysM domain"/>
    <property type="match status" value="2"/>
</dbReference>
<dbReference type="SUPFAM" id="SSF51445">
    <property type="entry name" value="(Trans)glycosidases"/>
    <property type="match status" value="1"/>
</dbReference>
<dbReference type="CDD" id="cd02874">
    <property type="entry name" value="GH18_CFLE_spore_hydrolase"/>
    <property type="match status" value="1"/>
</dbReference>
<dbReference type="SMART" id="SM00257">
    <property type="entry name" value="LysM"/>
    <property type="match status" value="2"/>
</dbReference>
<reference evidence="5 6" key="1">
    <citation type="journal article" date="2009" name="Int. J. Syst. Evol. Microbiol.">
        <title>Paenibacillus contaminans sp. nov., isolated from a contaminated laboratory plate.</title>
        <authorList>
            <person name="Chou J.H."/>
            <person name="Lee J.H."/>
            <person name="Lin M.C."/>
            <person name="Chang P.S."/>
            <person name="Arun A.B."/>
            <person name="Young C.C."/>
            <person name="Chen W.M."/>
        </authorList>
    </citation>
    <scope>NUCLEOTIDE SEQUENCE [LARGE SCALE GENOMIC DNA]</scope>
    <source>
        <strain evidence="5 6">CKOBP-6</strain>
    </source>
</reference>
<keyword evidence="1" id="KW-0378">Hydrolase</keyword>
<dbReference type="AlphaFoldDB" id="A0A329MLD7"/>
<dbReference type="SMART" id="SM00636">
    <property type="entry name" value="Glyco_18"/>
    <property type="match status" value="1"/>
</dbReference>
<sequence>MHIEVVRPGDSVWAIARRYGVTPASIMEANGIDNPQRLVIGQALLVPTVGSFHTVRPGESLWSIARLYGVSEQDIRELNPQINFAQLQPGMVIRIPSPPRTTIEVNSYLQPTGSEQDAARVKEAAPHSTYISMFSYRVTREGDLIAPRVDQALAAMKDTRAVPMMVLTNFEEGTFSGDIGAAVLRNESVRSNLIRNVLNVMKDKGYYALNIDFEHLYPEDRERYNDFLREITRQAHLEGHLVSTALAPKTSAAQAGQWYEAHDYAAHGRIVDFVIIMTYEWGWSGGPPMAVAPIPQVRRVLEYALTVIPPQKIMMGAPLYGYDWTLPYVKGGKFARTLGIDEAVAQAARVNAAIQYDYTSQAPHYSYFDRDGKEHVVWFEDARSMQAKFNLIKEYGLRGISYWVLGKPFTANWVLLESNFKIKSYR</sequence>
<dbReference type="InterPro" id="IPR029070">
    <property type="entry name" value="Chitinase_insertion_sf"/>
</dbReference>
<protein>
    <submittedName>
        <fullName evidence="5">Spore gernimation protein</fullName>
    </submittedName>
</protein>
<dbReference type="InterPro" id="IPR041704">
    <property type="entry name" value="CFLE_GH18"/>
</dbReference>
<dbReference type="PROSITE" id="PS51910">
    <property type="entry name" value="GH18_2"/>
    <property type="match status" value="1"/>
</dbReference>
<dbReference type="InterPro" id="IPR001223">
    <property type="entry name" value="Glyco_hydro18_cat"/>
</dbReference>
<dbReference type="InterPro" id="IPR036779">
    <property type="entry name" value="LysM_dom_sf"/>
</dbReference>
<dbReference type="EMBL" id="QMFB01000015">
    <property type="protein sequence ID" value="RAV18687.1"/>
    <property type="molecule type" value="Genomic_DNA"/>
</dbReference>
<gene>
    <name evidence="5" type="ORF">DQG23_23360</name>
</gene>
<comment type="caution">
    <text evidence="5">The sequence shown here is derived from an EMBL/GenBank/DDBJ whole genome shotgun (WGS) entry which is preliminary data.</text>
</comment>
<dbReference type="Gene3D" id="3.10.50.10">
    <property type="match status" value="1"/>
</dbReference>
<dbReference type="Pfam" id="PF00704">
    <property type="entry name" value="Glyco_hydro_18"/>
    <property type="match status" value="1"/>
</dbReference>
<keyword evidence="6" id="KW-1185">Reference proteome</keyword>
<dbReference type="SUPFAM" id="SSF54106">
    <property type="entry name" value="LysM domain"/>
    <property type="match status" value="2"/>
</dbReference>
<evidence type="ECO:0000256" key="2">
    <source>
        <dbReference type="ARBA" id="ARBA00023295"/>
    </source>
</evidence>
<name>A0A329MLD7_9BACL</name>
<dbReference type="InterPro" id="IPR017853">
    <property type="entry name" value="GH"/>
</dbReference>
<organism evidence="5 6">
    <name type="scientific">Paenibacillus contaminans</name>
    <dbReference type="NCBI Taxonomy" id="450362"/>
    <lineage>
        <taxon>Bacteria</taxon>
        <taxon>Bacillati</taxon>
        <taxon>Bacillota</taxon>
        <taxon>Bacilli</taxon>
        <taxon>Bacillales</taxon>
        <taxon>Paenibacillaceae</taxon>
        <taxon>Paenibacillus</taxon>
    </lineage>
</organism>
<dbReference type="GO" id="GO:0008061">
    <property type="term" value="F:chitin binding"/>
    <property type="evidence" value="ECO:0007669"/>
    <property type="project" value="InterPro"/>
</dbReference>
<dbReference type="PANTHER" id="PTHR46066:SF2">
    <property type="entry name" value="CHITINASE DOMAIN-CONTAINING PROTEIN 1"/>
    <property type="match status" value="1"/>
</dbReference>
<dbReference type="RefSeq" id="WP_113033305.1">
    <property type="nucleotide sequence ID" value="NZ_QMFB01000015.1"/>
</dbReference>
<dbReference type="InterPro" id="IPR018392">
    <property type="entry name" value="LysM"/>
</dbReference>
<dbReference type="GO" id="GO:0005975">
    <property type="term" value="P:carbohydrate metabolic process"/>
    <property type="evidence" value="ECO:0007669"/>
    <property type="project" value="InterPro"/>
</dbReference>